<dbReference type="EMBL" id="FNPB01000011">
    <property type="protein sequence ID" value="SDY33446.1"/>
    <property type="molecule type" value="Genomic_DNA"/>
</dbReference>
<accession>A0A1H3J0F2</accession>
<organism evidence="1 2">
    <name type="scientific">Halobellus clavatus</name>
    <dbReference type="NCBI Taxonomy" id="660517"/>
    <lineage>
        <taxon>Archaea</taxon>
        <taxon>Methanobacteriati</taxon>
        <taxon>Methanobacteriota</taxon>
        <taxon>Stenosarchaea group</taxon>
        <taxon>Halobacteria</taxon>
        <taxon>Halobacteriales</taxon>
        <taxon>Haloferacaceae</taxon>
        <taxon>Halobellus</taxon>
    </lineage>
</organism>
<protein>
    <submittedName>
        <fullName evidence="1">Uncharacterized protein</fullName>
    </submittedName>
</protein>
<name>A0A1H3J0F2_9EURY</name>
<evidence type="ECO:0000313" key="1">
    <source>
        <dbReference type="EMBL" id="SDY33446.1"/>
    </source>
</evidence>
<reference evidence="2" key="1">
    <citation type="submission" date="2016-10" db="EMBL/GenBank/DDBJ databases">
        <authorList>
            <person name="Varghese N."/>
            <person name="Submissions S."/>
        </authorList>
    </citation>
    <scope>NUCLEOTIDE SEQUENCE [LARGE SCALE GENOMIC DNA]</scope>
    <source>
        <strain evidence="2">CGMCC 1.10118</strain>
    </source>
</reference>
<sequence length="58" mass="6434">MTAREELLQQGNTVDTMALQIGYNGVFSSEAAFKSISSKKSIQLTKTKSIHNYVEQPN</sequence>
<dbReference type="Proteomes" id="UP000199170">
    <property type="component" value="Unassembled WGS sequence"/>
</dbReference>
<proteinExistence type="predicted"/>
<dbReference type="AlphaFoldDB" id="A0A1H3J0F2"/>
<evidence type="ECO:0000313" key="2">
    <source>
        <dbReference type="Proteomes" id="UP000199170"/>
    </source>
</evidence>
<gene>
    <name evidence="1" type="ORF">SAMN04487946_111108</name>
</gene>
<keyword evidence="2" id="KW-1185">Reference proteome</keyword>